<accession>A0A645HFZ9</accession>
<sequence>MSKVNLHVSFFLRNGSGYKKVTASYVINEMPTRYNEMPDNYVFFTFALNPERIDIKRCAGFSITYDLLDDGIYTGNPDIQHALLLYEMTMPFTSWR</sequence>
<reference evidence="1" key="1">
    <citation type="submission" date="2019-08" db="EMBL/GenBank/DDBJ databases">
        <authorList>
            <person name="Kucharzyk K."/>
            <person name="Murdoch R.W."/>
            <person name="Higgins S."/>
            <person name="Loffler F."/>
        </authorList>
    </citation>
    <scope>NUCLEOTIDE SEQUENCE</scope>
</reference>
<proteinExistence type="predicted"/>
<organism evidence="1">
    <name type="scientific">bioreactor metagenome</name>
    <dbReference type="NCBI Taxonomy" id="1076179"/>
    <lineage>
        <taxon>unclassified sequences</taxon>
        <taxon>metagenomes</taxon>
        <taxon>ecological metagenomes</taxon>
    </lineage>
</organism>
<protein>
    <submittedName>
        <fullName evidence="1">Uncharacterized protein</fullName>
    </submittedName>
</protein>
<dbReference type="AlphaFoldDB" id="A0A645HFZ9"/>
<gene>
    <name evidence="1" type="ORF">SDC9_185015</name>
</gene>
<dbReference type="EMBL" id="VSSQ01092177">
    <property type="protein sequence ID" value="MPN37496.1"/>
    <property type="molecule type" value="Genomic_DNA"/>
</dbReference>
<comment type="caution">
    <text evidence="1">The sequence shown here is derived from an EMBL/GenBank/DDBJ whole genome shotgun (WGS) entry which is preliminary data.</text>
</comment>
<name>A0A645HFZ9_9ZZZZ</name>
<evidence type="ECO:0000313" key="1">
    <source>
        <dbReference type="EMBL" id="MPN37496.1"/>
    </source>
</evidence>